<gene>
    <name evidence="1" type="ORF">HNI00_18930</name>
</gene>
<name>A0AA96YRC0_9CYAN</name>
<protein>
    <submittedName>
        <fullName evidence="1">Uncharacterized protein</fullName>
    </submittedName>
</protein>
<organism evidence="1">
    <name type="scientific">Thermoleptolyngbya oregonensis NK1-22</name>
    <dbReference type="NCBI Taxonomy" id="2547457"/>
    <lineage>
        <taxon>Bacteria</taxon>
        <taxon>Bacillati</taxon>
        <taxon>Cyanobacteriota</taxon>
        <taxon>Cyanophyceae</taxon>
        <taxon>Oculatellales</taxon>
        <taxon>Oculatellaceae</taxon>
        <taxon>Thermoleptolyngbya</taxon>
    </lineage>
</organism>
<sequence length="123" mass="13659">MEVVRQLIAALAGQPVVFTLDALYCKKTVEQITQQQQHYSISPAYPAALEHRKPIALGARCHLRGRPCPSGGNAPVIWAILNCFIINIVRQLAYRTIPQGIRALTNQVQQVYTILTQGFPPPK</sequence>
<accession>A0AA96YRC0</accession>
<dbReference type="RefSeq" id="WP_316788462.1">
    <property type="nucleotide sequence ID" value="NZ_CP053540.1"/>
</dbReference>
<dbReference type="EMBL" id="CP053540">
    <property type="protein sequence ID" value="WOB44992.1"/>
    <property type="molecule type" value="Genomic_DNA"/>
</dbReference>
<evidence type="ECO:0000313" key="1">
    <source>
        <dbReference type="EMBL" id="WOB44992.1"/>
    </source>
</evidence>
<dbReference type="KEGG" id="tog:HNI00_18930"/>
<reference evidence="1" key="1">
    <citation type="submission" date="2020-05" db="EMBL/GenBank/DDBJ databases">
        <authorList>
            <person name="Zhu T."/>
            <person name="Keshari N."/>
            <person name="Lu X."/>
        </authorList>
    </citation>
    <scope>NUCLEOTIDE SEQUENCE</scope>
    <source>
        <strain evidence="1">NK1-22</strain>
    </source>
</reference>
<dbReference type="AlphaFoldDB" id="A0AA96YRC0"/>
<proteinExistence type="predicted"/>